<dbReference type="HOGENOM" id="CLU_1115148_0_0_11"/>
<dbReference type="RefSeq" id="WP_015097866.1">
    <property type="nucleotide sequence ID" value="NC_019673.1"/>
</dbReference>
<proteinExistence type="predicted"/>
<sequence>MPQGVRAVTELLIALDGRPDTRDLGTLAVRAFRAAPRPTPATAEAIAELAEVAGWILFEEERQAEAHAHNLAALALARPGGDVATLTLLTMAMQRAHVGRFAEALDLADRGAAGTRSPKVRAMFALRRARAHSRTGRAADALRALDQAEAVLEADATAPPWAWWIDRTELLGHRAAVLANLGRLEEAAATFPADDDLRFREVVRAMRYRTLKALGRWDGPPPTFRSPRAVHAATGIPGVRYTRRDASTA</sequence>
<dbReference type="STRING" id="1179773.BN6_04210"/>
<dbReference type="AlphaFoldDB" id="K0JR58"/>
<evidence type="ECO:0000313" key="1">
    <source>
        <dbReference type="EMBL" id="CCH27752.1"/>
    </source>
</evidence>
<dbReference type="eggNOG" id="COG1396">
    <property type="taxonomic scope" value="Bacteria"/>
</dbReference>
<organism evidence="1 2">
    <name type="scientific">Saccharothrix espanaensis (strain ATCC 51144 / DSM 44229 / JCM 9112 / NBRC 15066 / NRRL 15764)</name>
    <dbReference type="NCBI Taxonomy" id="1179773"/>
    <lineage>
        <taxon>Bacteria</taxon>
        <taxon>Bacillati</taxon>
        <taxon>Actinomycetota</taxon>
        <taxon>Actinomycetes</taxon>
        <taxon>Pseudonocardiales</taxon>
        <taxon>Pseudonocardiaceae</taxon>
        <taxon>Saccharothrix</taxon>
    </lineage>
</organism>
<accession>K0JR58</accession>
<evidence type="ECO:0000313" key="2">
    <source>
        <dbReference type="Proteomes" id="UP000006281"/>
    </source>
</evidence>
<dbReference type="BioCyc" id="SESP1179773:BN6_RS41500-MONOMER"/>
<dbReference type="Proteomes" id="UP000006281">
    <property type="component" value="Chromosome"/>
</dbReference>
<dbReference type="InterPro" id="IPR011990">
    <property type="entry name" value="TPR-like_helical_dom_sf"/>
</dbReference>
<dbReference type="OrthoDB" id="3428567at2"/>
<protein>
    <submittedName>
        <fullName evidence="1">Uncharacterized protein</fullName>
    </submittedName>
</protein>
<dbReference type="Gene3D" id="1.25.40.10">
    <property type="entry name" value="Tetratricopeptide repeat domain"/>
    <property type="match status" value="1"/>
</dbReference>
<gene>
    <name evidence="1" type="ordered locus">BN6_04210</name>
</gene>
<dbReference type="KEGG" id="sesp:BN6_04210"/>
<dbReference type="SUPFAM" id="SSF48452">
    <property type="entry name" value="TPR-like"/>
    <property type="match status" value="1"/>
</dbReference>
<name>K0JR58_SACES</name>
<reference evidence="1 2" key="1">
    <citation type="journal article" date="2012" name="BMC Genomics">
        <title>Complete genome sequence of Saccharothrix espanaensis DSM 44229T and comparison to the other completely sequenced Pseudonocardiaceae.</title>
        <authorList>
            <person name="Strobel T."/>
            <person name="Al-Dilaimi A."/>
            <person name="Blom J."/>
            <person name="Gessner A."/>
            <person name="Kalinowski J."/>
            <person name="Luzhetska M."/>
            <person name="Puhler A."/>
            <person name="Szczepanowski R."/>
            <person name="Bechthold A."/>
            <person name="Ruckert C."/>
        </authorList>
    </citation>
    <scope>NUCLEOTIDE SEQUENCE [LARGE SCALE GENOMIC DNA]</scope>
    <source>
        <strain evidence="2">ATCC 51144 / DSM 44229 / JCM 9112 / NBRC 15066 / NRRL 15764</strain>
    </source>
</reference>
<dbReference type="EMBL" id="HE804045">
    <property type="protein sequence ID" value="CCH27752.1"/>
    <property type="molecule type" value="Genomic_DNA"/>
</dbReference>
<keyword evidence="2" id="KW-1185">Reference proteome</keyword>